<dbReference type="InterPro" id="IPR000859">
    <property type="entry name" value="CUB_dom"/>
</dbReference>
<dbReference type="Gene3D" id="2.60.120.290">
    <property type="entry name" value="Spermadhesin, CUB domain"/>
    <property type="match status" value="1"/>
</dbReference>
<dbReference type="OrthoDB" id="10252174at2759"/>
<keyword evidence="1" id="KW-1015">Disulfide bond</keyword>
<evidence type="ECO:0000256" key="1">
    <source>
        <dbReference type="ARBA" id="ARBA00023157"/>
    </source>
</evidence>
<dbReference type="Pfam" id="PF00431">
    <property type="entry name" value="CUB"/>
    <property type="match status" value="1"/>
</dbReference>
<gene>
    <name evidence="4" type="ORF">APLA_LOCUS261</name>
</gene>
<dbReference type="EMBL" id="CADEBD010000037">
    <property type="protein sequence ID" value="CAB3220321.1"/>
    <property type="molecule type" value="Genomic_DNA"/>
</dbReference>
<dbReference type="AlphaFoldDB" id="A0A8S0YLT4"/>
<dbReference type="PROSITE" id="PS01180">
    <property type="entry name" value="CUB"/>
    <property type="match status" value="1"/>
</dbReference>
<dbReference type="CDD" id="cd00041">
    <property type="entry name" value="CUB"/>
    <property type="match status" value="1"/>
</dbReference>
<evidence type="ECO:0000313" key="5">
    <source>
        <dbReference type="Proteomes" id="UP000494256"/>
    </source>
</evidence>
<dbReference type="SUPFAM" id="SSF49854">
    <property type="entry name" value="Spermadhesin, CUB domain"/>
    <property type="match status" value="1"/>
</dbReference>
<proteinExistence type="predicted"/>
<accession>A0A8S0YLT4</accession>
<comment type="caution">
    <text evidence="2">Lacks conserved residue(s) required for the propagation of feature annotation.</text>
</comment>
<name>A0A8S0YLT4_ARCPL</name>
<dbReference type="InterPro" id="IPR035914">
    <property type="entry name" value="Sperma_CUB_dom_sf"/>
</dbReference>
<protein>
    <recommendedName>
        <fullName evidence="3">CUB domain-containing protein</fullName>
    </recommendedName>
</protein>
<comment type="caution">
    <text evidence="4">The sequence shown here is derived from an EMBL/GenBank/DDBJ whole genome shotgun (WGS) entry which is preliminary data.</text>
</comment>
<feature type="domain" description="CUB" evidence="3">
    <location>
        <begin position="28"/>
        <end position="84"/>
    </location>
</feature>
<organism evidence="4 5">
    <name type="scientific">Arctia plantaginis</name>
    <name type="common">Wood tiger moth</name>
    <name type="synonym">Phalaena plantaginis</name>
    <dbReference type="NCBI Taxonomy" id="874455"/>
    <lineage>
        <taxon>Eukaryota</taxon>
        <taxon>Metazoa</taxon>
        <taxon>Ecdysozoa</taxon>
        <taxon>Arthropoda</taxon>
        <taxon>Hexapoda</taxon>
        <taxon>Insecta</taxon>
        <taxon>Pterygota</taxon>
        <taxon>Neoptera</taxon>
        <taxon>Endopterygota</taxon>
        <taxon>Lepidoptera</taxon>
        <taxon>Glossata</taxon>
        <taxon>Ditrysia</taxon>
        <taxon>Noctuoidea</taxon>
        <taxon>Erebidae</taxon>
        <taxon>Arctiinae</taxon>
        <taxon>Arctia</taxon>
    </lineage>
</organism>
<evidence type="ECO:0000256" key="2">
    <source>
        <dbReference type="PROSITE-ProRule" id="PRU00059"/>
    </source>
</evidence>
<evidence type="ECO:0000313" key="4">
    <source>
        <dbReference type="EMBL" id="CAB3220321.1"/>
    </source>
</evidence>
<evidence type="ECO:0000259" key="3">
    <source>
        <dbReference type="PROSITE" id="PS01180"/>
    </source>
</evidence>
<dbReference type="Proteomes" id="UP000494256">
    <property type="component" value="Unassembled WGS sequence"/>
</dbReference>
<reference evidence="4 5" key="1">
    <citation type="submission" date="2020-04" db="EMBL/GenBank/DDBJ databases">
        <authorList>
            <person name="Wallbank WR R."/>
            <person name="Pardo Diaz C."/>
            <person name="Kozak K."/>
            <person name="Martin S."/>
            <person name="Jiggins C."/>
            <person name="Moest M."/>
            <person name="Warren A I."/>
            <person name="Byers J.R.P. K."/>
            <person name="Montejo-Kovacevich G."/>
            <person name="Yen C E."/>
        </authorList>
    </citation>
    <scope>NUCLEOTIDE SEQUENCE [LARGE SCALE GENOMIC DNA]</scope>
</reference>
<sequence length="84" mass="9536">MNVVYLETVLKLQTPLICYPYTASKIQCNETIQLSHSHPHAVVSSPGFPRPYPDDVECVSEIRAPPAHTLKLHFEELLTEHEPQ</sequence>